<dbReference type="PANTHER" id="PTHR21576">
    <property type="entry name" value="UNCHARACTERIZED NODULIN-LIKE PROTEIN"/>
    <property type="match status" value="1"/>
</dbReference>
<dbReference type="AlphaFoldDB" id="A0A074XU34"/>
<reference evidence="11 12" key="1">
    <citation type="journal article" date="2014" name="BMC Genomics">
        <title>Genome sequencing of four Aureobasidium pullulans varieties: biotechnological potential, stress tolerance, and description of new species.</title>
        <authorList>
            <person name="Gostin Ar C."/>
            <person name="Ohm R.A."/>
            <person name="Kogej T."/>
            <person name="Sonjak S."/>
            <person name="Turk M."/>
            <person name="Zajc J."/>
            <person name="Zalar P."/>
            <person name="Grube M."/>
            <person name="Sun H."/>
            <person name="Han J."/>
            <person name="Sharma A."/>
            <person name="Chiniquy J."/>
            <person name="Ngan C.Y."/>
            <person name="Lipzen A."/>
            <person name="Barry K."/>
            <person name="Grigoriev I.V."/>
            <person name="Gunde-Cimerman N."/>
        </authorList>
    </citation>
    <scope>NUCLEOTIDE SEQUENCE [LARGE SCALE GENOMIC DNA]</scope>
    <source>
        <strain evidence="11 12">EXF-150</strain>
    </source>
</reference>
<comment type="subcellular location">
    <subcellularLocation>
        <location evidence="1">Vacuole membrane</location>
        <topology evidence="1">Multi-pass membrane protein</topology>
    </subcellularLocation>
</comment>
<feature type="transmembrane region" description="Helical" evidence="10">
    <location>
        <begin position="45"/>
        <end position="67"/>
    </location>
</feature>
<feature type="transmembrane region" description="Helical" evidence="10">
    <location>
        <begin position="12"/>
        <end position="33"/>
    </location>
</feature>
<dbReference type="InterPro" id="IPR036259">
    <property type="entry name" value="MFS_trans_sf"/>
</dbReference>
<feature type="transmembrane region" description="Helical" evidence="10">
    <location>
        <begin position="450"/>
        <end position="475"/>
    </location>
</feature>
<keyword evidence="3" id="KW-0813">Transport</keyword>
<feature type="transmembrane region" description="Helical" evidence="10">
    <location>
        <begin position="100"/>
        <end position="125"/>
    </location>
</feature>
<keyword evidence="6 10" id="KW-1133">Transmembrane helix</keyword>
<dbReference type="GeneID" id="40742771"/>
<evidence type="ECO:0000256" key="2">
    <source>
        <dbReference type="ARBA" id="ARBA00008335"/>
    </source>
</evidence>
<feature type="transmembrane region" description="Helical" evidence="10">
    <location>
        <begin position="415"/>
        <end position="443"/>
    </location>
</feature>
<feature type="region of interest" description="Disordered" evidence="9">
    <location>
        <begin position="230"/>
        <end position="259"/>
    </location>
</feature>
<dbReference type="Gene3D" id="1.20.1250.20">
    <property type="entry name" value="MFS general substrate transporter like domains"/>
    <property type="match status" value="1"/>
</dbReference>
<evidence type="ECO:0000256" key="10">
    <source>
        <dbReference type="SAM" id="Phobius"/>
    </source>
</evidence>
<comment type="similarity">
    <text evidence="2">Belongs to the major facilitator superfamily.</text>
</comment>
<dbReference type="SUPFAM" id="SSF103473">
    <property type="entry name" value="MFS general substrate transporter"/>
    <property type="match status" value="1"/>
</dbReference>
<proteinExistence type="inferred from homology"/>
<feature type="transmembrane region" description="Helical" evidence="10">
    <location>
        <begin position="137"/>
        <end position="156"/>
    </location>
</feature>
<evidence type="ECO:0000313" key="12">
    <source>
        <dbReference type="Proteomes" id="UP000030706"/>
    </source>
</evidence>
<evidence type="ECO:0000256" key="8">
    <source>
        <dbReference type="ARBA" id="ARBA00039330"/>
    </source>
</evidence>
<evidence type="ECO:0000256" key="3">
    <source>
        <dbReference type="ARBA" id="ARBA00022448"/>
    </source>
</evidence>
<dbReference type="HOGENOM" id="CLU_012596_2_0_1"/>
<keyword evidence="4" id="KW-0926">Vacuole</keyword>
<keyword evidence="5 10" id="KW-0812">Transmembrane</keyword>
<dbReference type="OrthoDB" id="199930at2759"/>
<feature type="transmembrane region" description="Helical" evidence="10">
    <location>
        <begin position="176"/>
        <end position="198"/>
    </location>
</feature>
<dbReference type="PANTHER" id="PTHR21576:SF45">
    <property type="entry name" value="TRANSPORTER MCH1-RELATED"/>
    <property type="match status" value="1"/>
</dbReference>
<dbReference type="Proteomes" id="UP000030706">
    <property type="component" value="Unassembled WGS sequence"/>
</dbReference>
<evidence type="ECO:0000256" key="9">
    <source>
        <dbReference type="SAM" id="MobiDB-lite"/>
    </source>
</evidence>
<gene>
    <name evidence="11" type="ORF">M438DRAFT_271210</name>
</gene>
<evidence type="ECO:0000256" key="6">
    <source>
        <dbReference type="ARBA" id="ARBA00022989"/>
    </source>
</evidence>
<dbReference type="CDD" id="cd17354">
    <property type="entry name" value="MFS_Mch1p_like"/>
    <property type="match status" value="1"/>
</dbReference>
<dbReference type="EMBL" id="KL584980">
    <property type="protein sequence ID" value="KEQ85492.1"/>
    <property type="molecule type" value="Genomic_DNA"/>
</dbReference>
<feature type="transmembrane region" description="Helical" evidence="10">
    <location>
        <begin position="386"/>
        <end position="409"/>
    </location>
</feature>
<dbReference type="Pfam" id="PF07690">
    <property type="entry name" value="MFS_1"/>
    <property type="match status" value="1"/>
</dbReference>
<dbReference type="STRING" id="1043002.A0A074XU34"/>
<evidence type="ECO:0000256" key="4">
    <source>
        <dbReference type="ARBA" id="ARBA00022554"/>
    </source>
</evidence>
<protein>
    <recommendedName>
        <fullName evidence="8">Probable transporter MCH1</fullName>
    </recommendedName>
</protein>
<evidence type="ECO:0000256" key="1">
    <source>
        <dbReference type="ARBA" id="ARBA00004128"/>
    </source>
</evidence>
<dbReference type="GO" id="GO:0000329">
    <property type="term" value="C:fungal-type vacuole membrane"/>
    <property type="evidence" value="ECO:0007669"/>
    <property type="project" value="TreeGrafter"/>
</dbReference>
<dbReference type="GO" id="GO:0022857">
    <property type="term" value="F:transmembrane transporter activity"/>
    <property type="evidence" value="ECO:0007669"/>
    <property type="project" value="InterPro"/>
</dbReference>
<keyword evidence="12" id="KW-1185">Reference proteome</keyword>
<evidence type="ECO:0000256" key="5">
    <source>
        <dbReference type="ARBA" id="ARBA00022692"/>
    </source>
</evidence>
<accession>A0A074XU34</accession>
<sequence>MQRQLSRYLTFAWAIINCLVAGSITCFSVYAPLFQKRLHYTQLRVNTISITAELAMYLPVPIFGFLCDRYGPGIPSILSGCFAGFGYILAAFTYRNPDWPFAVMVFSFVWVGMATSCMYLSAVTTCAKNFGRGKHKGLALALPIAAFGLSGMWESQVGSRLLYEKKPDGSHGDIDVFRFFIFLGCTLFAAGAVGFFLLRIIDEDEMIDEAIEELEQSGLLEDSAFFHRGQHHDHHEGYGAVHDEDEDDEEERQRKEEEARKKTWLLNEETSRFLSDRTMWLLAGGFFLVTGPGEAFINNLGTVIGTLYPPTMPDEEIPTSAATHVSIVAITSTIARILTGTLSDLFAPTSVPHQHRRGPNSLMSSMATLPGADAAESQKRLEISRITFLLIFSLIMSIGQAVLASGVVQDHGERFWWVSAAVGAGYGAVFSLTPIITSVVWGVENFGTNWACVATVPALGATLWGLLYSAVYQYAANDNVEASSELCFGRACYAPTFWAMAVSVWVACLLWLYAWRGPGGWYRRGIVI</sequence>
<organism evidence="11 12">
    <name type="scientific">Aureobasidium pullulans EXF-150</name>
    <dbReference type="NCBI Taxonomy" id="1043002"/>
    <lineage>
        <taxon>Eukaryota</taxon>
        <taxon>Fungi</taxon>
        <taxon>Dikarya</taxon>
        <taxon>Ascomycota</taxon>
        <taxon>Pezizomycotina</taxon>
        <taxon>Dothideomycetes</taxon>
        <taxon>Dothideomycetidae</taxon>
        <taxon>Dothideales</taxon>
        <taxon>Saccotheciaceae</taxon>
        <taxon>Aureobasidium</taxon>
    </lineage>
</organism>
<name>A0A074XU34_AURPU</name>
<dbReference type="InterPro" id="IPR011701">
    <property type="entry name" value="MFS"/>
</dbReference>
<feature type="transmembrane region" description="Helical" evidence="10">
    <location>
        <begin position="495"/>
        <end position="514"/>
    </location>
</feature>
<dbReference type="RefSeq" id="XP_029761679.1">
    <property type="nucleotide sequence ID" value="XM_029900465.1"/>
</dbReference>
<feature type="transmembrane region" description="Helical" evidence="10">
    <location>
        <begin position="74"/>
        <end position="94"/>
    </location>
</feature>
<evidence type="ECO:0000313" key="11">
    <source>
        <dbReference type="EMBL" id="KEQ85492.1"/>
    </source>
</evidence>
<evidence type="ECO:0000256" key="7">
    <source>
        <dbReference type="ARBA" id="ARBA00023136"/>
    </source>
</evidence>
<keyword evidence="7 10" id="KW-0472">Membrane</keyword>